<gene>
    <name evidence="1" type="ORF">ACFOEI_05070</name>
</gene>
<proteinExistence type="predicted"/>
<evidence type="ECO:0008006" key="3">
    <source>
        <dbReference type="Google" id="ProtNLM"/>
    </source>
</evidence>
<sequence length="52" mass="6141">MATIRKRRKKDGSFSYLAQIRIGRHGQPDYSEARTFPKKAMADEWAKRYGCY</sequence>
<organism evidence="1 2">
    <name type="scientific">Modicisalibacter luteus</name>
    <dbReference type="NCBI Taxonomy" id="453962"/>
    <lineage>
        <taxon>Bacteria</taxon>
        <taxon>Pseudomonadati</taxon>
        <taxon>Pseudomonadota</taxon>
        <taxon>Gammaproteobacteria</taxon>
        <taxon>Oceanospirillales</taxon>
        <taxon>Halomonadaceae</taxon>
        <taxon>Modicisalibacter</taxon>
    </lineage>
</organism>
<keyword evidence="2" id="KW-1185">Reference proteome</keyword>
<dbReference type="EMBL" id="JBHRUH010000010">
    <property type="protein sequence ID" value="MFC3291431.1"/>
    <property type="molecule type" value="Genomic_DNA"/>
</dbReference>
<name>A0ABV7LYI9_9GAMM</name>
<protein>
    <recommendedName>
        <fullName evidence="3">Integrase</fullName>
    </recommendedName>
</protein>
<comment type="caution">
    <text evidence="1">The sequence shown here is derived from an EMBL/GenBank/DDBJ whole genome shotgun (WGS) entry which is preliminary data.</text>
</comment>
<reference evidence="2" key="1">
    <citation type="journal article" date="2019" name="Int. J. Syst. Evol. Microbiol.">
        <title>The Global Catalogue of Microorganisms (GCM) 10K type strain sequencing project: providing services to taxonomists for standard genome sequencing and annotation.</title>
        <authorList>
            <consortium name="The Broad Institute Genomics Platform"/>
            <consortium name="The Broad Institute Genome Sequencing Center for Infectious Disease"/>
            <person name="Wu L."/>
            <person name="Ma J."/>
        </authorList>
    </citation>
    <scope>NUCLEOTIDE SEQUENCE [LARGE SCALE GENOMIC DNA]</scope>
    <source>
        <strain evidence="2">KCTC 12847</strain>
    </source>
</reference>
<dbReference type="RefSeq" id="WP_019016818.1">
    <property type="nucleotide sequence ID" value="NZ_BMXD01000007.1"/>
</dbReference>
<accession>A0ABV7LYI9</accession>
<evidence type="ECO:0000313" key="1">
    <source>
        <dbReference type="EMBL" id="MFC3291431.1"/>
    </source>
</evidence>
<evidence type="ECO:0000313" key="2">
    <source>
        <dbReference type="Proteomes" id="UP001595640"/>
    </source>
</evidence>
<dbReference type="Proteomes" id="UP001595640">
    <property type="component" value="Unassembled WGS sequence"/>
</dbReference>